<keyword evidence="2" id="KW-1185">Reference proteome</keyword>
<organism evidence="1 2">
    <name type="scientific">Rhizobium phage RL2RES</name>
    <dbReference type="NCBI Taxonomy" id="103371"/>
    <lineage>
        <taxon>Viruses</taxon>
        <taxon>Duplodnaviria</taxon>
        <taxon>Heunggongvirae</taxon>
        <taxon>Uroviricota</taxon>
        <taxon>Caudoviricetes</taxon>
        <taxon>Pootjesviridae</taxon>
        <taxon>Innesvirus</taxon>
        <taxon>Innesvirus RL2RES</taxon>
    </lineage>
</organism>
<evidence type="ECO:0000313" key="2">
    <source>
        <dbReference type="Proteomes" id="UP000433502"/>
    </source>
</evidence>
<accession>A0A6B9J208</accession>
<gene>
    <name evidence="1" type="ORF">RL2RES_212</name>
</gene>
<reference evidence="1 2" key="1">
    <citation type="submission" date="2019-10" db="EMBL/GenBank/DDBJ databases">
        <title>Complete genome sequence of bacteriophage vB_RLeM_RL2RES.</title>
        <authorList>
            <person name="Gunathilake D."/>
            <person name="Bhat S."/>
            <person name="Yost C.K."/>
            <person name="Hynes M.F."/>
        </authorList>
    </citation>
    <scope>NUCLEOTIDE SEQUENCE [LARGE SCALE GENOMIC DNA]</scope>
</reference>
<dbReference type="EMBL" id="MN549361">
    <property type="protein sequence ID" value="QGZ14297.1"/>
    <property type="molecule type" value="Genomic_DNA"/>
</dbReference>
<evidence type="ECO:0000313" key="1">
    <source>
        <dbReference type="EMBL" id="QGZ14297.1"/>
    </source>
</evidence>
<sequence length="82" mass="9900">MHYKFELLKLQNTSEINRNEYYAEVREEIACGFLWRKRKIVVHQIYGSSTVWHDYRTGQRVDPSPVCRFVMSQIALRKRPLL</sequence>
<dbReference type="Proteomes" id="UP000433502">
    <property type="component" value="Segment"/>
</dbReference>
<name>A0A6B9J208_9CAUD</name>
<protein>
    <submittedName>
        <fullName evidence="1">Uncharacterized protein</fullName>
    </submittedName>
</protein>
<proteinExistence type="predicted"/>